<dbReference type="GO" id="GO:0005829">
    <property type="term" value="C:cytosol"/>
    <property type="evidence" value="ECO:0007669"/>
    <property type="project" value="TreeGrafter"/>
</dbReference>
<dbReference type="InterPro" id="IPR041492">
    <property type="entry name" value="HAD_2"/>
</dbReference>
<dbReference type="AlphaFoldDB" id="A0A9D1Y908"/>
<dbReference type="NCBIfam" id="TIGR01549">
    <property type="entry name" value="HAD-SF-IA-v1"/>
    <property type="match status" value="1"/>
</dbReference>
<dbReference type="NCBIfam" id="TIGR01509">
    <property type="entry name" value="HAD-SF-IA-v3"/>
    <property type="match status" value="1"/>
</dbReference>
<dbReference type="PANTHER" id="PTHR43434">
    <property type="entry name" value="PHOSPHOGLYCOLATE PHOSPHATASE"/>
    <property type="match status" value="1"/>
</dbReference>
<organism evidence="1 2">
    <name type="scientific">Candidatus Flavonifractor merdigallinarum</name>
    <dbReference type="NCBI Taxonomy" id="2838589"/>
    <lineage>
        <taxon>Bacteria</taxon>
        <taxon>Bacillati</taxon>
        <taxon>Bacillota</taxon>
        <taxon>Clostridia</taxon>
        <taxon>Eubacteriales</taxon>
        <taxon>Oscillospiraceae</taxon>
        <taxon>Flavonifractor</taxon>
    </lineage>
</organism>
<dbReference type="Gene3D" id="1.10.150.240">
    <property type="entry name" value="Putative phosphatase, domain 2"/>
    <property type="match status" value="1"/>
</dbReference>
<reference evidence="1" key="1">
    <citation type="journal article" date="2021" name="PeerJ">
        <title>Extensive microbial diversity within the chicken gut microbiome revealed by metagenomics and culture.</title>
        <authorList>
            <person name="Gilroy R."/>
            <person name="Ravi A."/>
            <person name="Getino M."/>
            <person name="Pursley I."/>
            <person name="Horton D.L."/>
            <person name="Alikhan N.F."/>
            <person name="Baker D."/>
            <person name="Gharbi K."/>
            <person name="Hall N."/>
            <person name="Watson M."/>
            <person name="Adriaenssens E.M."/>
            <person name="Foster-Nyarko E."/>
            <person name="Jarju S."/>
            <person name="Secka A."/>
            <person name="Antonio M."/>
            <person name="Oren A."/>
            <person name="Chaudhuri R.R."/>
            <person name="La Ragione R."/>
            <person name="Hildebrand F."/>
            <person name="Pallen M.J."/>
        </authorList>
    </citation>
    <scope>NUCLEOTIDE SEQUENCE</scope>
    <source>
        <strain evidence="1">ChiBcec16_6824</strain>
    </source>
</reference>
<dbReference type="Proteomes" id="UP000823868">
    <property type="component" value="Unassembled WGS sequence"/>
</dbReference>
<keyword evidence="1" id="KW-0378">Hydrolase</keyword>
<name>A0A9D1Y908_9FIRM</name>
<dbReference type="SFLD" id="SFLDG01129">
    <property type="entry name" value="C1.5:_HAD__Beta-PGM__Phosphata"/>
    <property type="match status" value="1"/>
</dbReference>
<dbReference type="InterPro" id="IPR023198">
    <property type="entry name" value="PGP-like_dom2"/>
</dbReference>
<sequence length="215" mass="23326">MHYQAVIFDLDGTLLNTLDDLADSTNYALADSGFPARTVEEVRQFVGNGVAMLIHRAVPDGTSPEDEAACLDTFRHHYLTHMRSKTVPYPGILELLDRLNAAECAVAVVSNKFDAAVKGLCADYFGDRVPVAIGESEEVRKKPAPDTVYRALEELGVPAERAVYVGDSEVDIETAHNAGMDCISVSWGFRDTAFLLSKGARVVAANPEALERLLA</sequence>
<gene>
    <name evidence="1" type="ORF">H9841_06465</name>
</gene>
<dbReference type="GO" id="GO:0006281">
    <property type="term" value="P:DNA repair"/>
    <property type="evidence" value="ECO:0007669"/>
    <property type="project" value="TreeGrafter"/>
</dbReference>
<proteinExistence type="predicted"/>
<dbReference type="InterPro" id="IPR006439">
    <property type="entry name" value="HAD-SF_hydro_IA"/>
</dbReference>
<dbReference type="EMBL" id="DXDX01000119">
    <property type="protein sequence ID" value="HIY21525.1"/>
    <property type="molecule type" value="Genomic_DNA"/>
</dbReference>
<dbReference type="InterPro" id="IPR036412">
    <property type="entry name" value="HAD-like_sf"/>
</dbReference>
<dbReference type="InterPro" id="IPR023214">
    <property type="entry name" value="HAD_sf"/>
</dbReference>
<protein>
    <submittedName>
        <fullName evidence="1">HAD-IA family hydrolase</fullName>
    </submittedName>
</protein>
<dbReference type="Gene3D" id="3.40.50.1000">
    <property type="entry name" value="HAD superfamily/HAD-like"/>
    <property type="match status" value="1"/>
</dbReference>
<evidence type="ECO:0000313" key="1">
    <source>
        <dbReference type="EMBL" id="HIY21525.1"/>
    </source>
</evidence>
<dbReference type="SFLD" id="SFLDG01135">
    <property type="entry name" value="C1.5.6:_HAD__Beta-PGM__Phospha"/>
    <property type="match status" value="1"/>
</dbReference>
<comment type="caution">
    <text evidence="1">The sequence shown here is derived from an EMBL/GenBank/DDBJ whole genome shotgun (WGS) entry which is preliminary data.</text>
</comment>
<dbReference type="Pfam" id="PF13419">
    <property type="entry name" value="HAD_2"/>
    <property type="match status" value="1"/>
</dbReference>
<dbReference type="GO" id="GO:0008967">
    <property type="term" value="F:phosphoglycolate phosphatase activity"/>
    <property type="evidence" value="ECO:0007669"/>
    <property type="project" value="TreeGrafter"/>
</dbReference>
<dbReference type="InterPro" id="IPR050155">
    <property type="entry name" value="HAD-like_hydrolase_sf"/>
</dbReference>
<accession>A0A9D1Y908</accession>
<dbReference type="SFLD" id="SFLDS00003">
    <property type="entry name" value="Haloacid_Dehalogenase"/>
    <property type="match status" value="1"/>
</dbReference>
<dbReference type="PANTHER" id="PTHR43434:SF1">
    <property type="entry name" value="PHOSPHOGLYCOLATE PHOSPHATASE"/>
    <property type="match status" value="1"/>
</dbReference>
<dbReference type="PROSITE" id="PS01228">
    <property type="entry name" value="COF_1"/>
    <property type="match status" value="1"/>
</dbReference>
<evidence type="ECO:0000313" key="2">
    <source>
        <dbReference type="Proteomes" id="UP000823868"/>
    </source>
</evidence>
<reference evidence="1" key="2">
    <citation type="submission" date="2021-04" db="EMBL/GenBank/DDBJ databases">
        <authorList>
            <person name="Gilroy R."/>
        </authorList>
    </citation>
    <scope>NUCLEOTIDE SEQUENCE</scope>
    <source>
        <strain evidence="1">ChiBcec16_6824</strain>
    </source>
</reference>
<dbReference type="SUPFAM" id="SSF56784">
    <property type="entry name" value="HAD-like"/>
    <property type="match status" value="1"/>
</dbReference>